<evidence type="ECO:0000256" key="10">
    <source>
        <dbReference type="ARBA" id="ARBA00023098"/>
    </source>
</evidence>
<dbReference type="InterPro" id="IPR011334">
    <property type="entry name" value="UDP-acyl_GlcNac_deAcase_C"/>
</dbReference>
<sequence length="300" mass="32880">MLLQRTLKQTVRATGVGLHSGEKVYLALHPAPVDSGITFRRSDLVPAVDIVGRADRVGDTTLSTSLFNGEARVSTVEHLVSALAGFGVDNVIVELSAAEVPIMDGSAADFVFLLEAAGTVEQPAAKKFVKILREVRVEQEDKWASFSPYDGFKLNFEIEFDHPVFRDRGLTASVEFSTDSFIEQVSRARTFGFMHEIEYLRSVGLVRGGSLANAVVVDRESILNEEGLRSEDEFVKHKILDAIGDLYLLGHCVLGEYRAVKSGHGLNNALVRALLASPQSWQYVTFDDASQAPVHYRLAG</sequence>
<keyword evidence="10 12" id="KW-0443">Lipid metabolism</keyword>
<dbReference type="NCBIfam" id="TIGR00325">
    <property type="entry name" value="lpxC"/>
    <property type="match status" value="1"/>
</dbReference>
<accession>A0A4Y8UMA7</accession>
<dbReference type="InterPro" id="IPR015870">
    <property type="entry name" value="UDP-acyl_N-AcGlcN_deAcase_N"/>
</dbReference>
<keyword evidence="6 12" id="KW-0441">Lipid A biosynthesis</keyword>
<gene>
    <name evidence="12" type="primary">lpxC</name>
    <name evidence="13" type="ORF">E3W66_00215</name>
</gene>
<evidence type="ECO:0000256" key="5">
    <source>
        <dbReference type="ARBA" id="ARBA00022516"/>
    </source>
</evidence>
<comment type="pathway">
    <text evidence="3 12">Glycolipid biosynthesis; lipid IV(A) biosynthesis; lipid IV(A) from (3R)-3-hydroxytetradecanoyl-[acyl-carrier-protein] and UDP-N-acetyl-alpha-D-glucosamine: step 2/6.</text>
</comment>
<evidence type="ECO:0000313" key="14">
    <source>
        <dbReference type="Proteomes" id="UP000298133"/>
    </source>
</evidence>
<evidence type="ECO:0000256" key="6">
    <source>
        <dbReference type="ARBA" id="ARBA00022556"/>
    </source>
</evidence>
<evidence type="ECO:0000256" key="7">
    <source>
        <dbReference type="ARBA" id="ARBA00022723"/>
    </source>
</evidence>
<comment type="catalytic activity">
    <reaction evidence="11 12">
        <text>a UDP-3-O-[(3R)-3-hydroxyacyl]-N-acetyl-alpha-D-glucosamine + H2O = a UDP-3-O-[(3R)-3-hydroxyacyl]-alpha-D-glucosamine + acetate</text>
        <dbReference type="Rhea" id="RHEA:67816"/>
        <dbReference type="ChEBI" id="CHEBI:15377"/>
        <dbReference type="ChEBI" id="CHEBI:30089"/>
        <dbReference type="ChEBI" id="CHEBI:137740"/>
        <dbReference type="ChEBI" id="CHEBI:173225"/>
        <dbReference type="EC" id="3.5.1.108"/>
    </reaction>
</comment>
<evidence type="ECO:0000256" key="11">
    <source>
        <dbReference type="ARBA" id="ARBA00024535"/>
    </source>
</evidence>
<dbReference type="OrthoDB" id="9802746at2"/>
<keyword evidence="9 12" id="KW-0862">Zinc</keyword>
<keyword evidence="7 12" id="KW-0479">Metal-binding</keyword>
<dbReference type="Proteomes" id="UP000298133">
    <property type="component" value="Unassembled WGS sequence"/>
</dbReference>
<dbReference type="PANTHER" id="PTHR33694:SF1">
    <property type="entry name" value="UDP-3-O-ACYL-N-ACETYLGLUCOSAMINE DEACETYLASE 1, MITOCHONDRIAL-RELATED"/>
    <property type="match status" value="1"/>
</dbReference>
<feature type="active site" description="Proton donor" evidence="12">
    <location>
        <position position="264"/>
    </location>
</feature>
<proteinExistence type="inferred from homology"/>
<dbReference type="PANTHER" id="PTHR33694">
    <property type="entry name" value="UDP-3-O-ACYL-N-ACETYLGLUCOSAMINE DEACETYLASE 1, MITOCHONDRIAL-RELATED"/>
    <property type="match status" value="1"/>
</dbReference>
<dbReference type="Gene3D" id="3.30.230.20">
    <property type="entry name" value="lpxc deacetylase, domain 1"/>
    <property type="match status" value="1"/>
</dbReference>
<dbReference type="Gene3D" id="3.30.1700.10">
    <property type="entry name" value="lpxc deacetylase, domain 2"/>
    <property type="match status" value="1"/>
</dbReference>
<evidence type="ECO:0000256" key="9">
    <source>
        <dbReference type="ARBA" id="ARBA00022833"/>
    </source>
</evidence>
<dbReference type="EC" id="3.5.1.108" evidence="4 12"/>
<protein>
    <recommendedName>
        <fullName evidence="4 12">UDP-3-O-acyl-N-acetylglucosamine deacetylase</fullName>
        <shortName evidence="12">UDP-3-O-acyl-GlcNAc deacetylase</shortName>
        <ecNumber evidence="4 12">3.5.1.108</ecNumber>
    </recommendedName>
    <alternativeName>
        <fullName evidence="12">UDP-3-O-[R-3-hydroxymyristoyl]-N-acetylglucosamine deacetylase</fullName>
    </alternativeName>
</protein>
<dbReference type="InterPro" id="IPR004463">
    <property type="entry name" value="UDP-acyl_GlcNac_deAcase"/>
</dbReference>
<comment type="cofactor">
    <cofactor evidence="1 12">
        <name>Zn(2+)</name>
        <dbReference type="ChEBI" id="CHEBI:29105"/>
    </cofactor>
</comment>
<dbReference type="GO" id="GO:0046872">
    <property type="term" value="F:metal ion binding"/>
    <property type="evidence" value="ECO:0007669"/>
    <property type="project" value="UniProtKB-KW"/>
</dbReference>
<reference evidence="13 14" key="1">
    <citation type="submission" date="2019-03" db="EMBL/GenBank/DDBJ databases">
        <title>Draft genome of Gammaproteobacteria bacterium LSUCC0057, a member of the SAR92 clade.</title>
        <authorList>
            <person name="Lanclos V.C."/>
            <person name="Doiron C."/>
            <person name="Henson M.W."/>
            <person name="Thrash J.C."/>
        </authorList>
    </citation>
    <scope>NUCLEOTIDE SEQUENCE [LARGE SCALE GENOMIC DNA]</scope>
    <source>
        <strain evidence="13 14">LSUCC0057</strain>
    </source>
</reference>
<dbReference type="GO" id="GO:0103117">
    <property type="term" value="F:UDP-3-O-acyl-N-acetylglucosamine deacetylase activity"/>
    <property type="evidence" value="ECO:0007669"/>
    <property type="project" value="UniProtKB-UniRule"/>
</dbReference>
<keyword evidence="5 12" id="KW-0444">Lipid biosynthesis</keyword>
<evidence type="ECO:0000256" key="4">
    <source>
        <dbReference type="ARBA" id="ARBA00012745"/>
    </source>
</evidence>
<dbReference type="AlphaFoldDB" id="A0A4Y8UMA7"/>
<evidence type="ECO:0000256" key="1">
    <source>
        <dbReference type="ARBA" id="ARBA00001947"/>
    </source>
</evidence>
<keyword evidence="14" id="KW-1185">Reference proteome</keyword>
<dbReference type="Pfam" id="PF03331">
    <property type="entry name" value="LpxC"/>
    <property type="match status" value="1"/>
</dbReference>
<evidence type="ECO:0000256" key="12">
    <source>
        <dbReference type="HAMAP-Rule" id="MF_00388"/>
    </source>
</evidence>
<evidence type="ECO:0000313" key="13">
    <source>
        <dbReference type="EMBL" id="TFH68423.1"/>
    </source>
</evidence>
<keyword evidence="8 12" id="KW-0378">Hydrolase</keyword>
<name>A0A4Y8UMA7_9GAMM</name>
<comment type="function">
    <text evidence="2 12">Catalyzes the hydrolysis of UDP-3-O-myristoyl-N-acetylglucosamine to form UDP-3-O-myristoylglucosamine and acetate, the committed step in lipid A biosynthesis.</text>
</comment>
<dbReference type="GO" id="GO:0016020">
    <property type="term" value="C:membrane"/>
    <property type="evidence" value="ECO:0007669"/>
    <property type="project" value="GOC"/>
</dbReference>
<dbReference type="GO" id="GO:0009245">
    <property type="term" value="P:lipid A biosynthetic process"/>
    <property type="evidence" value="ECO:0007669"/>
    <property type="project" value="UniProtKB-UniRule"/>
</dbReference>
<evidence type="ECO:0000256" key="3">
    <source>
        <dbReference type="ARBA" id="ARBA00005002"/>
    </source>
</evidence>
<dbReference type="UniPathway" id="UPA00359">
    <property type="reaction ID" value="UER00478"/>
</dbReference>
<evidence type="ECO:0000256" key="8">
    <source>
        <dbReference type="ARBA" id="ARBA00022801"/>
    </source>
</evidence>
<feature type="binding site" evidence="12">
    <location>
        <position position="78"/>
    </location>
    <ligand>
        <name>Zn(2+)</name>
        <dbReference type="ChEBI" id="CHEBI:29105"/>
    </ligand>
</feature>
<evidence type="ECO:0000256" key="2">
    <source>
        <dbReference type="ARBA" id="ARBA00002923"/>
    </source>
</evidence>
<comment type="similarity">
    <text evidence="12">Belongs to the LpxC family.</text>
</comment>
<feature type="binding site" evidence="12">
    <location>
        <position position="241"/>
    </location>
    <ligand>
        <name>Zn(2+)</name>
        <dbReference type="ChEBI" id="CHEBI:29105"/>
    </ligand>
</feature>
<dbReference type="EMBL" id="SPIA01000001">
    <property type="protein sequence ID" value="TFH68423.1"/>
    <property type="molecule type" value="Genomic_DNA"/>
</dbReference>
<comment type="caution">
    <text evidence="13">The sequence shown here is derived from an EMBL/GenBank/DDBJ whole genome shotgun (WGS) entry which is preliminary data.</text>
</comment>
<feature type="binding site" evidence="12">
    <location>
        <position position="237"/>
    </location>
    <ligand>
        <name>Zn(2+)</name>
        <dbReference type="ChEBI" id="CHEBI:29105"/>
    </ligand>
</feature>
<dbReference type="HAMAP" id="MF_00388">
    <property type="entry name" value="LpxC"/>
    <property type="match status" value="1"/>
</dbReference>
<dbReference type="SUPFAM" id="SSF54211">
    <property type="entry name" value="Ribosomal protein S5 domain 2-like"/>
    <property type="match status" value="2"/>
</dbReference>
<organism evidence="13 14">
    <name type="scientific">Gammaproteobacteria bacterium LSUCC0057</name>
    <dbReference type="NCBI Taxonomy" id="2559237"/>
    <lineage>
        <taxon>Bacteria</taxon>
        <taxon>Pseudomonadati</taxon>
        <taxon>Pseudomonadota</taxon>
        <taxon>Gammaproteobacteria</taxon>
        <taxon>Cellvibrionales</taxon>
        <taxon>Porticoccaceae</taxon>
        <taxon>SAR92 clade</taxon>
    </lineage>
</organism>
<dbReference type="InterPro" id="IPR020568">
    <property type="entry name" value="Ribosomal_Su5_D2-typ_SF"/>
</dbReference>